<dbReference type="AlphaFoldDB" id="A0A7Y9DUK2"/>
<dbReference type="PANTHER" id="PTHR43431">
    <property type="entry name" value="OXIDOREDUCTASE, SHORT CHAIN DEHYDROGENASE/REDUCTASE FAMILY (AFU_ORTHOLOGUE AFUA_5G14000)"/>
    <property type="match status" value="1"/>
</dbReference>
<reference evidence="1 2" key="1">
    <citation type="submission" date="2020-07" db="EMBL/GenBank/DDBJ databases">
        <title>Sequencing the genomes of 1000 actinobacteria strains.</title>
        <authorList>
            <person name="Klenk H.-P."/>
        </authorList>
    </citation>
    <scope>NUCLEOTIDE SEQUENCE [LARGE SCALE GENOMIC DNA]</scope>
    <source>
        <strain evidence="1 2">DSM 45772</strain>
    </source>
</reference>
<dbReference type="Proteomes" id="UP000535890">
    <property type="component" value="Unassembled WGS sequence"/>
</dbReference>
<proteinExistence type="predicted"/>
<dbReference type="Pfam" id="PF00106">
    <property type="entry name" value="adh_short"/>
    <property type="match status" value="1"/>
</dbReference>
<gene>
    <name evidence="1" type="ORF">BJ983_001832</name>
</gene>
<dbReference type="SUPFAM" id="SSF51735">
    <property type="entry name" value="NAD(P)-binding Rossmann-fold domains"/>
    <property type="match status" value="1"/>
</dbReference>
<evidence type="ECO:0000313" key="1">
    <source>
        <dbReference type="EMBL" id="NYD35730.1"/>
    </source>
</evidence>
<dbReference type="InterPro" id="IPR003560">
    <property type="entry name" value="DHB_DH"/>
</dbReference>
<dbReference type="GO" id="GO:0019290">
    <property type="term" value="P:siderophore biosynthetic process"/>
    <property type="evidence" value="ECO:0007669"/>
    <property type="project" value="InterPro"/>
</dbReference>
<dbReference type="GO" id="GO:0008667">
    <property type="term" value="F:2,3-dihydro-2,3-dihydroxybenzoate dehydrogenase activity"/>
    <property type="evidence" value="ECO:0007669"/>
    <property type="project" value="InterPro"/>
</dbReference>
<dbReference type="EMBL" id="JACCBN010000001">
    <property type="protein sequence ID" value="NYD35730.1"/>
    <property type="molecule type" value="Genomic_DNA"/>
</dbReference>
<evidence type="ECO:0000313" key="2">
    <source>
        <dbReference type="Proteomes" id="UP000535890"/>
    </source>
</evidence>
<dbReference type="InterPro" id="IPR002347">
    <property type="entry name" value="SDR_fam"/>
</dbReference>
<dbReference type="InterPro" id="IPR036291">
    <property type="entry name" value="NAD(P)-bd_dom_sf"/>
</dbReference>
<protein>
    <submittedName>
        <fullName evidence="1">NAD(P)-dependent dehydrogenase (Short-subunit alcohol dehydrogenase family)</fullName>
    </submittedName>
</protein>
<dbReference type="PRINTS" id="PR01397">
    <property type="entry name" value="DHBDHDRGNASE"/>
</dbReference>
<keyword evidence="2" id="KW-1185">Reference proteome</keyword>
<organism evidence="1 2">
    <name type="scientific">Actinomycetospora corticicola</name>
    <dbReference type="NCBI Taxonomy" id="663602"/>
    <lineage>
        <taxon>Bacteria</taxon>
        <taxon>Bacillati</taxon>
        <taxon>Actinomycetota</taxon>
        <taxon>Actinomycetes</taxon>
        <taxon>Pseudonocardiales</taxon>
        <taxon>Pseudonocardiaceae</taxon>
        <taxon>Actinomycetospora</taxon>
    </lineage>
</organism>
<comment type="caution">
    <text evidence="1">The sequence shown here is derived from an EMBL/GenBank/DDBJ whole genome shotgun (WGS) entry which is preliminary data.</text>
</comment>
<dbReference type="RefSeq" id="WP_179793522.1">
    <property type="nucleotide sequence ID" value="NZ_BAABHP010000017.1"/>
</dbReference>
<dbReference type="PANTHER" id="PTHR43431:SF1">
    <property type="entry name" value="OS08G0476300 PROTEIN"/>
    <property type="match status" value="1"/>
</dbReference>
<sequence>MPSVIVVGVGPGIGTSVARRFAREGFTVGLIARREETVAAAAEAVGGTTWTRTADATDEKALRAALRAFVDEHGTPDVVVYNAAIIRTDEPGELDQQTMLDTYAVNVVGAITTAGELLPEMTGTFVVTSGMVRPDPALTSLSLGKVGVRGLVELLNAWRPEVHTASVTVGGPVEPGGPWDPDEIAEHYWELHTGAVTDREVRHGC</sequence>
<name>A0A7Y9DUK2_9PSEU</name>
<accession>A0A7Y9DUK2</accession>
<dbReference type="Gene3D" id="3.40.50.720">
    <property type="entry name" value="NAD(P)-binding Rossmann-like Domain"/>
    <property type="match status" value="1"/>
</dbReference>